<dbReference type="Pfam" id="PF13041">
    <property type="entry name" value="PPR_2"/>
    <property type="match status" value="4"/>
</dbReference>
<dbReference type="Pfam" id="PF01535">
    <property type="entry name" value="PPR"/>
    <property type="match status" value="2"/>
</dbReference>
<feature type="repeat" description="PPR" evidence="2">
    <location>
        <begin position="100"/>
        <end position="134"/>
    </location>
</feature>
<dbReference type="FunFam" id="1.25.40.10:FF:000285">
    <property type="entry name" value="Pentatricopeptide repeat-containing protein, chloroplastic"/>
    <property type="match status" value="1"/>
</dbReference>
<dbReference type="Proteomes" id="UP001420932">
    <property type="component" value="Unassembled WGS sequence"/>
</dbReference>
<dbReference type="InterPro" id="IPR046960">
    <property type="entry name" value="PPR_At4g14850-like_plant"/>
</dbReference>
<evidence type="ECO:0000313" key="5">
    <source>
        <dbReference type="Proteomes" id="UP001420932"/>
    </source>
</evidence>
<keyword evidence="5" id="KW-1185">Reference proteome</keyword>
<feature type="repeat" description="PPR" evidence="2">
    <location>
        <begin position="202"/>
        <end position="236"/>
    </location>
</feature>
<evidence type="ECO:0000256" key="1">
    <source>
        <dbReference type="ARBA" id="ARBA00022737"/>
    </source>
</evidence>
<dbReference type="Gene3D" id="1.25.40.10">
    <property type="entry name" value="Tetratricopeptide repeat domain"/>
    <property type="match status" value="4"/>
</dbReference>
<dbReference type="InterPro" id="IPR002885">
    <property type="entry name" value="PPR_rpt"/>
</dbReference>
<dbReference type="PROSITE" id="PS51375">
    <property type="entry name" value="PPR"/>
    <property type="match status" value="4"/>
</dbReference>
<dbReference type="InterPro" id="IPR046848">
    <property type="entry name" value="E_motif"/>
</dbReference>
<dbReference type="FunFam" id="1.25.40.10:FF:001060">
    <property type="entry name" value="Os05g0572900 protein"/>
    <property type="match status" value="1"/>
</dbReference>
<gene>
    <name evidence="4" type="ORF">Syun_029927</name>
</gene>
<reference evidence="4 5" key="1">
    <citation type="submission" date="2024-01" db="EMBL/GenBank/DDBJ databases">
        <title>Genome assemblies of Stephania.</title>
        <authorList>
            <person name="Yang L."/>
        </authorList>
    </citation>
    <scope>NUCLEOTIDE SEQUENCE [LARGE SCALE GENOMIC DNA]</scope>
    <source>
        <strain evidence="4">YNDBR</strain>
        <tissue evidence="4">Leaf</tissue>
    </source>
</reference>
<accession>A0AAP0EE37</accession>
<dbReference type="InterPro" id="IPR011990">
    <property type="entry name" value="TPR-like_helical_dom_sf"/>
</dbReference>
<feature type="repeat" description="PPR" evidence="2">
    <location>
        <begin position="303"/>
        <end position="337"/>
    </location>
</feature>
<dbReference type="InterPro" id="IPR032867">
    <property type="entry name" value="DYW_dom"/>
</dbReference>
<dbReference type="Pfam" id="PF20431">
    <property type="entry name" value="E_motif"/>
    <property type="match status" value="1"/>
</dbReference>
<evidence type="ECO:0000313" key="4">
    <source>
        <dbReference type="EMBL" id="KAK9087533.1"/>
    </source>
</evidence>
<dbReference type="PANTHER" id="PTHR47926:SF385">
    <property type="entry name" value="DYW DOMAIN-CONTAINING PROTEIN"/>
    <property type="match status" value="1"/>
</dbReference>
<dbReference type="GO" id="GO:0009451">
    <property type="term" value="P:RNA modification"/>
    <property type="evidence" value="ECO:0007669"/>
    <property type="project" value="InterPro"/>
</dbReference>
<keyword evidence="1" id="KW-0677">Repeat</keyword>
<dbReference type="EMBL" id="JBBNAF010000013">
    <property type="protein sequence ID" value="KAK9087533.1"/>
    <property type="molecule type" value="Genomic_DNA"/>
</dbReference>
<protein>
    <recommendedName>
        <fullName evidence="3">DYW domain-containing protein</fullName>
    </recommendedName>
</protein>
<feature type="repeat" description="PPR" evidence="2">
    <location>
        <begin position="404"/>
        <end position="438"/>
    </location>
</feature>
<dbReference type="AlphaFoldDB" id="A0AAP0EE37"/>
<dbReference type="PANTHER" id="PTHR47926">
    <property type="entry name" value="PENTATRICOPEPTIDE REPEAT-CONTAINING PROTEIN"/>
    <property type="match status" value="1"/>
</dbReference>
<dbReference type="Pfam" id="PF14432">
    <property type="entry name" value="DYW_deaminase"/>
    <property type="match status" value="1"/>
</dbReference>
<name>A0AAP0EE37_9MAGN</name>
<organism evidence="4 5">
    <name type="scientific">Stephania yunnanensis</name>
    <dbReference type="NCBI Taxonomy" id="152371"/>
    <lineage>
        <taxon>Eukaryota</taxon>
        <taxon>Viridiplantae</taxon>
        <taxon>Streptophyta</taxon>
        <taxon>Embryophyta</taxon>
        <taxon>Tracheophyta</taxon>
        <taxon>Spermatophyta</taxon>
        <taxon>Magnoliopsida</taxon>
        <taxon>Ranunculales</taxon>
        <taxon>Menispermaceae</taxon>
        <taxon>Menispermoideae</taxon>
        <taxon>Cissampelideae</taxon>
        <taxon>Stephania</taxon>
    </lineage>
</organism>
<dbReference type="FunFam" id="1.25.40.10:FF:000031">
    <property type="entry name" value="Pentatricopeptide repeat-containing protein mitochondrial"/>
    <property type="match status" value="1"/>
</dbReference>
<dbReference type="GO" id="GO:0008270">
    <property type="term" value="F:zinc ion binding"/>
    <property type="evidence" value="ECO:0007669"/>
    <property type="project" value="InterPro"/>
</dbReference>
<comment type="caution">
    <text evidence="4">The sequence shown here is derived from an EMBL/GenBank/DDBJ whole genome shotgun (WGS) entry which is preliminary data.</text>
</comment>
<dbReference type="GO" id="GO:0003723">
    <property type="term" value="F:RNA binding"/>
    <property type="evidence" value="ECO:0007669"/>
    <property type="project" value="InterPro"/>
</dbReference>
<dbReference type="NCBIfam" id="TIGR00756">
    <property type="entry name" value="PPR"/>
    <property type="match status" value="4"/>
</dbReference>
<feature type="domain" description="DYW" evidence="3">
    <location>
        <begin position="619"/>
        <end position="711"/>
    </location>
</feature>
<sequence length="711" mass="80248">MSITEFAVKAQSFLIKNPSFFAYKPSQISYLSVENTRKLLKLFADTKNLILGKILHAQLITSIQPTRLNVIQANSLIHLYAKCGELSISRQLFDRMPERNVVSWNSLLAGYFQNGLPLEALNLFKIMHSSGSPRPNKYVFATILWSCSDVRALEQGEQCHSYVLKSGLVYQLYVKNALVQMYLRSSVEVAALEAMKDVPGSDVFTYNLVINGLLEHEYFSEALEVLDDMANGSMAWDHITYVSVLGICSGLKDLKLGMQVHNRVLRTNIKFDAFVACAIIDMYGKCGKIFSARNAFNRLQDRNVVLWTAIISAYSQNGLFEDALNLFAEMQIEGIEPNELTYAVMLNSCAELSILRHGDTLNARVVKSGYKDYLAIGNALIHMYARSGSIADAHQVFSDLPYHDTVTWNSMISGYAHHGLGREALLTFQEMLAAEEIPDYVTFVGVLSACGHLGLVDDGFYHLNQLMKMFRITPGLEHYTCIVGLLCRAGLLHEAETFMKSNHIEWDVVAWRTLLSACHIHRNFNLGKRVAEVILNLNPGDVGTYILLSNMYAKARRWDGVVSVRKLMRGRDIKKEPGASWIQIKNKTHVFVADDKKHEDSNQIYDKLAELLSKMKQLGYAPDVTTVLHDVEDEQKEEYLIYHSEKLAIAFGLMNTPSRAPIHIIKNLRMCDDCHAAAKFISKITERKIIVRDANRFHCFDAGTCSCGDYW</sequence>
<dbReference type="FunFam" id="1.25.40.10:FF:000227">
    <property type="entry name" value="Pentatricopeptide repeat-containing protein At3g13880"/>
    <property type="match status" value="1"/>
</dbReference>
<evidence type="ECO:0000256" key="2">
    <source>
        <dbReference type="PROSITE-ProRule" id="PRU00708"/>
    </source>
</evidence>
<proteinExistence type="predicted"/>
<evidence type="ECO:0000259" key="3">
    <source>
        <dbReference type="Pfam" id="PF14432"/>
    </source>
</evidence>